<keyword evidence="2" id="KW-1185">Reference proteome</keyword>
<protein>
    <submittedName>
        <fullName evidence="1">Uncharacterized protein</fullName>
    </submittedName>
</protein>
<evidence type="ECO:0000313" key="1">
    <source>
        <dbReference type="EMBL" id="MCU6726418.1"/>
    </source>
</evidence>
<evidence type="ECO:0000313" key="2">
    <source>
        <dbReference type="Proteomes" id="UP001652338"/>
    </source>
</evidence>
<proteinExistence type="predicted"/>
<reference evidence="1 2" key="1">
    <citation type="journal article" date="2021" name="ISME Commun">
        <title>Automated analysis of genomic sequences facilitates high-throughput and comprehensive description of bacteria.</title>
        <authorList>
            <person name="Hitch T.C.A."/>
        </authorList>
    </citation>
    <scope>NUCLEOTIDE SEQUENCE [LARGE SCALE GENOMIC DNA]</scope>
    <source>
        <strain evidence="1 2">Sanger_29</strain>
    </source>
</reference>
<organism evidence="1 2">
    <name type="scientific">Muricoprocola aceti</name>
    <dbReference type="NCBI Taxonomy" id="2981772"/>
    <lineage>
        <taxon>Bacteria</taxon>
        <taxon>Bacillati</taxon>
        <taxon>Bacillota</taxon>
        <taxon>Clostridia</taxon>
        <taxon>Lachnospirales</taxon>
        <taxon>Lachnospiraceae</taxon>
        <taxon>Muricoprocola</taxon>
    </lineage>
</organism>
<sequence>MPFCIHHFRKRSYERMLAIINASEQDYNDLSNAIGNSKDAAQDMADTMLDNLAGSMTLI</sequence>
<dbReference type="EMBL" id="JAOQKE010000025">
    <property type="protein sequence ID" value="MCU6726418.1"/>
    <property type="molecule type" value="Genomic_DNA"/>
</dbReference>
<name>A0ABT2SPH2_9FIRM</name>
<gene>
    <name evidence="1" type="ORF">OCV47_13945</name>
</gene>
<accession>A0ABT2SPH2</accession>
<dbReference type="Proteomes" id="UP001652338">
    <property type="component" value="Unassembled WGS sequence"/>
</dbReference>
<comment type="caution">
    <text evidence="1">The sequence shown here is derived from an EMBL/GenBank/DDBJ whole genome shotgun (WGS) entry which is preliminary data.</text>
</comment>
<dbReference type="RefSeq" id="WP_262655674.1">
    <property type="nucleotide sequence ID" value="NZ_JAOQKE010000025.1"/>
</dbReference>